<feature type="compositionally biased region" description="Polar residues" evidence="1">
    <location>
        <begin position="232"/>
        <end position="247"/>
    </location>
</feature>
<keyword evidence="2" id="KW-1133">Transmembrane helix</keyword>
<protein>
    <submittedName>
        <fullName evidence="3">Uncharacterized protein</fullName>
    </submittedName>
</protein>
<dbReference type="AlphaFoldDB" id="A0AAD7MJS8"/>
<feature type="transmembrane region" description="Helical" evidence="2">
    <location>
        <begin position="175"/>
        <end position="196"/>
    </location>
</feature>
<feature type="region of interest" description="Disordered" evidence="1">
    <location>
        <begin position="231"/>
        <end position="336"/>
    </location>
</feature>
<keyword evidence="2" id="KW-0472">Membrane</keyword>
<evidence type="ECO:0000256" key="2">
    <source>
        <dbReference type="SAM" id="Phobius"/>
    </source>
</evidence>
<proteinExistence type="predicted"/>
<feature type="compositionally biased region" description="Pro residues" evidence="1">
    <location>
        <begin position="268"/>
        <end position="277"/>
    </location>
</feature>
<reference evidence="3" key="1">
    <citation type="submission" date="2023-03" db="EMBL/GenBank/DDBJ databases">
        <title>Massive genome expansion in bonnet fungi (Mycena s.s.) driven by repeated elements and novel gene families across ecological guilds.</title>
        <authorList>
            <consortium name="Lawrence Berkeley National Laboratory"/>
            <person name="Harder C.B."/>
            <person name="Miyauchi S."/>
            <person name="Viragh M."/>
            <person name="Kuo A."/>
            <person name="Thoen E."/>
            <person name="Andreopoulos B."/>
            <person name="Lu D."/>
            <person name="Skrede I."/>
            <person name="Drula E."/>
            <person name="Henrissat B."/>
            <person name="Morin E."/>
            <person name="Kohler A."/>
            <person name="Barry K."/>
            <person name="LaButti K."/>
            <person name="Morin E."/>
            <person name="Salamov A."/>
            <person name="Lipzen A."/>
            <person name="Mereny Z."/>
            <person name="Hegedus B."/>
            <person name="Baldrian P."/>
            <person name="Stursova M."/>
            <person name="Weitz H."/>
            <person name="Taylor A."/>
            <person name="Grigoriev I.V."/>
            <person name="Nagy L.G."/>
            <person name="Martin F."/>
            <person name="Kauserud H."/>
        </authorList>
    </citation>
    <scope>NUCLEOTIDE SEQUENCE</scope>
    <source>
        <strain evidence="3">CBHHK182m</strain>
    </source>
</reference>
<organism evidence="3 4">
    <name type="scientific">Mycena metata</name>
    <dbReference type="NCBI Taxonomy" id="1033252"/>
    <lineage>
        <taxon>Eukaryota</taxon>
        <taxon>Fungi</taxon>
        <taxon>Dikarya</taxon>
        <taxon>Basidiomycota</taxon>
        <taxon>Agaricomycotina</taxon>
        <taxon>Agaricomycetes</taxon>
        <taxon>Agaricomycetidae</taxon>
        <taxon>Agaricales</taxon>
        <taxon>Marasmiineae</taxon>
        <taxon>Mycenaceae</taxon>
        <taxon>Mycena</taxon>
    </lineage>
</organism>
<name>A0AAD7MJS8_9AGAR</name>
<feature type="transmembrane region" description="Helical" evidence="2">
    <location>
        <begin position="6"/>
        <end position="27"/>
    </location>
</feature>
<evidence type="ECO:0000313" key="4">
    <source>
        <dbReference type="Proteomes" id="UP001215598"/>
    </source>
</evidence>
<gene>
    <name evidence="3" type="ORF">B0H16DRAFT_1795135</name>
</gene>
<dbReference type="EMBL" id="JARKIB010000250">
    <property type="protein sequence ID" value="KAJ7719584.1"/>
    <property type="molecule type" value="Genomic_DNA"/>
</dbReference>
<dbReference type="Proteomes" id="UP001215598">
    <property type="component" value="Unassembled WGS sequence"/>
</dbReference>
<keyword evidence="4" id="KW-1185">Reference proteome</keyword>
<feature type="compositionally biased region" description="Gly residues" evidence="1">
    <location>
        <begin position="249"/>
        <end position="263"/>
    </location>
</feature>
<feature type="transmembrane region" description="Helical" evidence="2">
    <location>
        <begin position="102"/>
        <end position="127"/>
    </location>
</feature>
<evidence type="ECO:0000313" key="3">
    <source>
        <dbReference type="EMBL" id="KAJ7719584.1"/>
    </source>
</evidence>
<comment type="caution">
    <text evidence="3">The sequence shown here is derived from an EMBL/GenBank/DDBJ whole genome shotgun (WGS) entry which is preliminary data.</text>
</comment>
<sequence>MLAAAFALFVSLIGYFGPLPLLCYITYKRRIRTLDLEAKVNQQWSQELGAAGRLTIQSVLGCCGYFSPFVEATVSATCYSRSILPGYKQQFFGVSEKALTRWYIVSFGLVPVHIAIMAAGLLCSNHVTYRFGKGMMPKAYRLSREAMTVIMEQYARVFVLGDARRLPLRRSRPPFFSLLSFLPSFTLFSFVSFLPFRPSPTAVRRGEDASMRRTTALVTDRYGADAAAHMIANNSGNTGPRAQTHTRGTGSGMGSGSGGGSGGYAQMPPNPSSPNPTPAASASDLNLAGPRPHEDGDEEGDGYSYGYGGVEEGDERGAGGQHAKYESLDIGAGRGF</sequence>
<evidence type="ECO:0000256" key="1">
    <source>
        <dbReference type="SAM" id="MobiDB-lite"/>
    </source>
</evidence>
<accession>A0AAD7MJS8</accession>
<keyword evidence="2" id="KW-0812">Transmembrane</keyword>